<evidence type="ECO:0000313" key="1">
    <source>
        <dbReference type="EMBL" id="EHK81612.1"/>
    </source>
</evidence>
<name>H0JW61_9NOCA</name>
<dbReference type="AlphaFoldDB" id="H0JW61"/>
<reference evidence="1 2" key="1">
    <citation type="submission" date="2011-12" db="EMBL/GenBank/DDBJ databases">
        <authorList>
            <person name="Kriszt B."/>
            <person name="Tancsics A."/>
            <person name="Cserhati M."/>
            <person name="Toth A."/>
            <person name="Nagy I."/>
            <person name="Horvath B."/>
            <person name="Tamura T."/>
            <person name="Kukolya J."/>
            <person name="Szoboszlay S."/>
        </authorList>
    </citation>
    <scope>NUCLEOTIDE SEQUENCE [LARGE SCALE GENOMIC DNA]</scope>
    <source>
        <strain evidence="1 2">AK37</strain>
    </source>
</reference>
<protein>
    <submittedName>
        <fullName evidence="1">Uncharacterized protein</fullName>
    </submittedName>
</protein>
<evidence type="ECO:0000313" key="2">
    <source>
        <dbReference type="Proteomes" id="UP000005064"/>
    </source>
</evidence>
<proteinExistence type="predicted"/>
<organism evidence="1 2">
    <name type="scientific">Rhodococcus pyridinivorans AK37</name>
    <dbReference type="NCBI Taxonomy" id="1114960"/>
    <lineage>
        <taxon>Bacteria</taxon>
        <taxon>Bacillati</taxon>
        <taxon>Actinomycetota</taxon>
        <taxon>Actinomycetes</taxon>
        <taxon>Mycobacteriales</taxon>
        <taxon>Nocardiaceae</taxon>
        <taxon>Rhodococcus</taxon>
    </lineage>
</organism>
<dbReference type="Proteomes" id="UP000005064">
    <property type="component" value="Unassembled WGS sequence"/>
</dbReference>
<accession>H0JW61</accession>
<comment type="caution">
    <text evidence="1">The sequence shown here is derived from an EMBL/GenBank/DDBJ whole genome shotgun (WGS) entry which is preliminary data.</text>
</comment>
<sequence length="64" mass="7305">MPVPRILSYQAFWIPRETIAAVVEAPMRTGVRHESIWSKQWYPTVTTTWAITSTNSSKPVTTDL</sequence>
<gene>
    <name evidence="1" type="ORF">AK37_19668</name>
</gene>
<dbReference type="EMBL" id="AHBW01000054">
    <property type="protein sequence ID" value="EHK81612.1"/>
    <property type="molecule type" value="Genomic_DNA"/>
</dbReference>